<protein>
    <recommendedName>
        <fullName evidence="3">START domain-containing protein</fullName>
    </recommendedName>
</protein>
<accession>A0ABQ7CY40</accession>
<dbReference type="Proteomes" id="UP000266723">
    <property type="component" value="Unassembled WGS sequence"/>
</dbReference>
<evidence type="ECO:0008006" key="3">
    <source>
        <dbReference type="Google" id="ProtNLM"/>
    </source>
</evidence>
<evidence type="ECO:0000313" key="2">
    <source>
        <dbReference type="Proteomes" id="UP000266723"/>
    </source>
</evidence>
<comment type="caution">
    <text evidence="1">The sequence shown here is derived from an EMBL/GenBank/DDBJ whole genome shotgun (WGS) entry which is preliminary data.</text>
</comment>
<gene>
    <name evidence="1" type="ORF">DY000_02018576</name>
</gene>
<name>A0ABQ7CY40_BRACR</name>
<proteinExistence type="predicted"/>
<reference evidence="1 2" key="1">
    <citation type="journal article" date="2020" name="BMC Genomics">
        <title>Intraspecific diversification of the crop wild relative Brassica cretica Lam. using demographic model selection.</title>
        <authorList>
            <person name="Kioukis A."/>
            <person name="Michalopoulou V.A."/>
            <person name="Briers L."/>
            <person name="Pirintsos S."/>
            <person name="Studholme D.J."/>
            <person name="Pavlidis P."/>
            <person name="Sarris P.F."/>
        </authorList>
    </citation>
    <scope>NUCLEOTIDE SEQUENCE [LARGE SCALE GENOMIC DNA]</scope>
    <source>
        <strain evidence="2">cv. PFS-1207/04</strain>
    </source>
</reference>
<dbReference type="EMBL" id="QGKV02000759">
    <property type="protein sequence ID" value="KAF3564254.1"/>
    <property type="molecule type" value="Genomic_DNA"/>
</dbReference>
<evidence type="ECO:0000313" key="1">
    <source>
        <dbReference type="EMBL" id="KAF3564254.1"/>
    </source>
</evidence>
<organism evidence="1 2">
    <name type="scientific">Brassica cretica</name>
    <name type="common">Mustard</name>
    <dbReference type="NCBI Taxonomy" id="69181"/>
    <lineage>
        <taxon>Eukaryota</taxon>
        <taxon>Viridiplantae</taxon>
        <taxon>Streptophyta</taxon>
        <taxon>Embryophyta</taxon>
        <taxon>Tracheophyta</taxon>
        <taxon>Spermatophyta</taxon>
        <taxon>Magnoliopsida</taxon>
        <taxon>eudicotyledons</taxon>
        <taxon>Gunneridae</taxon>
        <taxon>Pentapetalae</taxon>
        <taxon>rosids</taxon>
        <taxon>malvids</taxon>
        <taxon>Brassicales</taxon>
        <taxon>Brassicaceae</taxon>
        <taxon>Brassiceae</taxon>
        <taxon>Brassica</taxon>
    </lineage>
</organism>
<keyword evidence="2" id="KW-1185">Reference proteome</keyword>
<sequence length="53" mass="5988">MGRGEGREGSYETFVESGRVGQLSDLMSESAERLFNIVVEAQEHDANWATRRE</sequence>